<comment type="caution">
    <text evidence="2">The sequence shown here is derived from an EMBL/GenBank/DDBJ whole genome shotgun (WGS) entry which is preliminary data.</text>
</comment>
<keyword evidence="3" id="KW-1185">Reference proteome</keyword>
<dbReference type="AlphaFoldDB" id="A0AAU9J6L7"/>
<accession>A0AAU9J6L7</accession>
<dbReference type="Proteomes" id="UP001162131">
    <property type="component" value="Unassembled WGS sequence"/>
</dbReference>
<evidence type="ECO:0000256" key="1">
    <source>
        <dbReference type="SAM" id="MobiDB-lite"/>
    </source>
</evidence>
<evidence type="ECO:0000313" key="3">
    <source>
        <dbReference type="Proteomes" id="UP001162131"/>
    </source>
</evidence>
<proteinExistence type="predicted"/>
<gene>
    <name evidence="2" type="ORF">BSTOLATCC_MIC25180</name>
</gene>
<name>A0AAU9J6L7_9CILI</name>
<organism evidence="2 3">
    <name type="scientific">Blepharisma stoltei</name>
    <dbReference type="NCBI Taxonomy" id="1481888"/>
    <lineage>
        <taxon>Eukaryota</taxon>
        <taxon>Sar</taxon>
        <taxon>Alveolata</taxon>
        <taxon>Ciliophora</taxon>
        <taxon>Postciliodesmatophora</taxon>
        <taxon>Heterotrichea</taxon>
        <taxon>Heterotrichida</taxon>
        <taxon>Blepharismidae</taxon>
        <taxon>Blepharisma</taxon>
    </lineage>
</organism>
<dbReference type="EMBL" id="CAJZBQ010000024">
    <property type="protein sequence ID" value="CAG9319937.1"/>
    <property type="molecule type" value="Genomic_DNA"/>
</dbReference>
<feature type="region of interest" description="Disordered" evidence="1">
    <location>
        <begin position="55"/>
        <end position="88"/>
    </location>
</feature>
<reference evidence="2" key="1">
    <citation type="submission" date="2021-09" db="EMBL/GenBank/DDBJ databases">
        <authorList>
            <consortium name="AG Swart"/>
            <person name="Singh M."/>
            <person name="Singh A."/>
            <person name="Seah K."/>
            <person name="Emmerich C."/>
        </authorList>
    </citation>
    <scope>NUCLEOTIDE SEQUENCE</scope>
    <source>
        <strain evidence="2">ATCC30299</strain>
    </source>
</reference>
<evidence type="ECO:0000313" key="2">
    <source>
        <dbReference type="EMBL" id="CAG9319937.1"/>
    </source>
</evidence>
<protein>
    <submittedName>
        <fullName evidence="2">Uncharacterized protein</fullName>
    </submittedName>
</protein>
<sequence>MGSKPFSCMGCDWQSPSKLSLNSSASQFPQSASQTLFAASMASNSQFDLNEVFGNSESEGELHFPELPLPPLSEEETPEPSTQRIRPIEKEAKPLSDSAYEPDLFSQEINQILKGKLTASDLETSSITWKCYDSDTKFSYPGEFSIIPIEELLERAESRLTTYSAENIEISNMRKIQRKGSLVEYRHKGGKNIVEDVRSQTLGNEGLRKQARTSSNIERKVPLINLSLIDTLGNRKQKKSQTVIMHGNKKRVAAVQKR</sequence>